<reference evidence="1" key="1">
    <citation type="submission" date="2020-12" db="EMBL/GenBank/DDBJ databases">
        <authorList>
            <person name="Youbin C."/>
            <person name="Kawngpyo K."/>
        </authorList>
    </citation>
    <scope>NUCLEOTIDE SEQUENCE</scope>
</reference>
<dbReference type="EMBL" id="MW392802">
    <property type="protein sequence ID" value="QQO38731.1"/>
    <property type="molecule type" value="Genomic_DNA"/>
</dbReference>
<protein>
    <recommendedName>
        <fullName evidence="3">Zinc ribbon domain-containing protein</fullName>
    </recommendedName>
</protein>
<evidence type="ECO:0000313" key="2">
    <source>
        <dbReference type="Proteomes" id="UP000828328"/>
    </source>
</evidence>
<accession>A0AAE7P3L8</accession>
<dbReference type="Proteomes" id="UP000828328">
    <property type="component" value="Segment"/>
</dbReference>
<proteinExistence type="predicted"/>
<evidence type="ECO:0008006" key="3">
    <source>
        <dbReference type="Google" id="ProtNLM"/>
    </source>
</evidence>
<sequence>MDQCYKCRRAIPTYETNVGRNNEDLCNACYSDQTNSTLTDIQLAAKIQKFALDINRGLTYPLESLDRLIELGEAAKKFKEEN</sequence>
<keyword evidence="2" id="KW-1185">Reference proteome</keyword>
<gene>
    <name evidence="1" type="ORF">BCPST_113</name>
</gene>
<evidence type="ECO:0000313" key="1">
    <source>
        <dbReference type="EMBL" id="QQO38731.1"/>
    </source>
</evidence>
<organism evidence="1 2">
    <name type="scientific">Bacillus phage BCPST</name>
    <dbReference type="NCBI Taxonomy" id="2801506"/>
    <lineage>
        <taxon>Viruses</taxon>
        <taxon>Duplodnaviria</taxon>
        <taxon>Heunggongvirae</taxon>
        <taxon>Uroviricota</taxon>
        <taxon>Caudoviricetes</taxon>
        <taxon>Sejongvirinae</taxon>
        <taxon>Yihwangvirus</taxon>
        <taxon>Yihwangvirus BCPST</taxon>
    </lineage>
</organism>
<name>A0AAE7P3L8_9CAUD</name>